<gene>
    <name evidence="11" type="ORF">R3Q16_24105</name>
</gene>
<name>A0ABU4BZM7_RHOGO</name>
<dbReference type="RefSeq" id="WP_317544321.1">
    <property type="nucleotide sequence ID" value="NZ_JAWLKB010000012.1"/>
</dbReference>
<dbReference type="GO" id="GO:0016301">
    <property type="term" value="F:kinase activity"/>
    <property type="evidence" value="ECO:0007669"/>
    <property type="project" value="UniProtKB-KW"/>
</dbReference>
<sequence>MSLLEFENLIRRPWFRQVEALDRIALVVSILAVCTEAFRMVAESAPLGGYVAIALTALGVAISRRYTWAGLTVVLAGSVIDAIFWDPLVPWTVAVFTVFSLTLRGTSGLGTGLAAGFVAYAASVYADSAGLLDSAAVAGFASAIAAAAAGNALRNRERYWKALEERALDAIATRESETNRRVAEERLRIARDLHDMVGHEVAVVSMNLGVAEVNLPPDSERSRQALDAARVGVAAVLNETQSILNILRGDSSAIEDQTQPVPGVDQISGLIDSYRRIGLNVSAEIDTVADKLDPTVDAATYRIVQEALTNAHRHGDSDADLTIRSAGGFIVIEVTNRRGSAGSRNRLGEGYGLVGMRERATSAGGVLDIGGDETMFTVKATIPTQGRSIR</sequence>
<dbReference type="SUPFAM" id="SSF55874">
    <property type="entry name" value="ATPase domain of HSP90 chaperone/DNA topoisomerase II/histidine kinase"/>
    <property type="match status" value="1"/>
</dbReference>
<keyword evidence="9" id="KW-1133">Transmembrane helix</keyword>
<reference evidence="11 12" key="1">
    <citation type="submission" date="2023-10" db="EMBL/GenBank/DDBJ databases">
        <title>Development of a sustainable strategy for remediation of hydrocarbon-contaminated territories based on the waste exchange concept.</title>
        <authorList>
            <person name="Krivoruchko A."/>
        </authorList>
    </citation>
    <scope>NUCLEOTIDE SEQUENCE [LARGE SCALE GENOMIC DNA]</scope>
    <source>
        <strain evidence="11 12">IEGM 1203</strain>
    </source>
</reference>
<dbReference type="InterPro" id="IPR050482">
    <property type="entry name" value="Sensor_HK_TwoCompSys"/>
</dbReference>
<comment type="catalytic activity">
    <reaction evidence="1">
        <text>ATP + protein L-histidine = ADP + protein N-phospho-L-histidine.</text>
        <dbReference type="EC" id="2.7.13.3"/>
    </reaction>
</comment>
<keyword evidence="9" id="KW-0812">Transmembrane</keyword>
<keyword evidence="4" id="KW-0808">Transferase</keyword>
<keyword evidence="9" id="KW-0472">Membrane</keyword>
<evidence type="ECO:0000259" key="10">
    <source>
        <dbReference type="Pfam" id="PF07730"/>
    </source>
</evidence>
<dbReference type="EC" id="2.7.13.3" evidence="2"/>
<keyword evidence="3" id="KW-0597">Phosphoprotein</keyword>
<keyword evidence="7" id="KW-0067">ATP-binding</keyword>
<feature type="transmembrane region" description="Helical" evidence="9">
    <location>
        <begin position="68"/>
        <end position="89"/>
    </location>
</feature>
<protein>
    <recommendedName>
        <fullName evidence="2">histidine kinase</fullName>
        <ecNumber evidence="2">2.7.13.3</ecNumber>
    </recommendedName>
</protein>
<accession>A0ABU4BZM7</accession>
<evidence type="ECO:0000256" key="1">
    <source>
        <dbReference type="ARBA" id="ARBA00000085"/>
    </source>
</evidence>
<keyword evidence="5" id="KW-0547">Nucleotide-binding</keyword>
<evidence type="ECO:0000313" key="12">
    <source>
        <dbReference type="Proteomes" id="UP001185927"/>
    </source>
</evidence>
<dbReference type="EMBL" id="JAWLKB010000012">
    <property type="protein sequence ID" value="MDV6269706.1"/>
    <property type="molecule type" value="Genomic_DNA"/>
</dbReference>
<evidence type="ECO:0000256" key="2">
    <source>
        <dbReference type="ARBA" id="ARBA00012438"/>
    </source>
</evidence>
<feature type="domain" description="Signal transduction histidine kinase subgroup 3 dimerisation and phosphoacceptor" evidence="10">
    <location>
        <begin position="185"/>
        <end position="249"/>
    </location>
</feature>
<keyword evidence="8" id="KW-0902">Two-component regulatory system</keyword>
<dbReference type="InterPro" id="IPR011712">
    <property type="entry name" value="Sig_transdc_His_kin_sub3_dim/P"/>
</dbReference>
<keyword evidence="6 11" id="KW-0418">Kinase</keyword>
<feature type="transmembrane region" description="Helical" evidence="9">
    <location>
        <begin position="134"/>
        <end position="153"/>
    </location>
</feature>
<keyword evidence="12" id="KW-1185">Reference proteome</keyword>
<feature type="transmembrane region" description="Helical" evidence="9">
    <location>
        <begin position="45"/>
        <end position="62"/>
    </location>
</feature>
<evidence type="ECO:0000256" key="9">
    <source>
        <dbReference type="SAM" id="Phobius"/>
    </source>
</evidence>
<evidence type="ECO:0000256" key="7">
    <source>
        <dbReference type="ARBA" id="ARBA00022840"/>
    </source>
</evidence>
<dbReference type="PANTHER" id="PTHR24421:SF10">
    <property type="entry name" value="NITRATE_NITRITE SENSOR PROTEIN NARQ"/>
    <property type="match status" value="1"/>
</dbReference>
<evidence type="ECO:0000256" key="4">
    <source>
        <dbReference type="ARBA" id="ARBA00022679"/>
    </source>
</evidence>
<evidence type="ECO:0000256" key="5">
    <source>
        <dbReference type="ARBA" id="ARBA00022741"/>
    </source>
</evidence>
<dbReference type="Proteomes" id="UP001185927">
    <property type="component" value="Unassembled WGS sequence"/>
</dbReference>
<evidence type="ECO:0000256" key="3">
    <source>
        <dbReference type="ARBA" id="ARBA00022553"/>
    </source>
</evidence>
<dbReference type="CDD" id="cd16917">
    <property type="entry name" value="HATPase_UhpB-NarQ-NarX-like"/>
    <property type="match status" value="1"/>
</dbReference>
<comment type="caution">
    <text evidence="11">The sequence shown here is derived from an EMBL/GenBank/DDBJ whole genome shotgun (WGS) entry which is preliminary data.</text>
</comment>
<dbReference type="Gene3D" id="3.30.565.10">
    <property type="entry name" value="Histidine kinase-like ATPase, C-terminal domain"/>
    <property type="match status" value="1"/>
</dbReference>
<proteinExistence type="predicted"/>
<evidence type="ECO:0000256" key="8">
    <source>
        <dbReference type="ARBA" id="ARBA00023012"/>
    </source>
</evidence>
<dbReference type="Gene3D" id="1.20.5.1930">
    <property type="match status" value="1"/>
</dbReference>
<dbReference type="Pfam" id="PF07730">
    <property type="entry name" value="HisKA_3"/>
    <property type="match status" value="1"/>
</dbReference>
<organism evidence="11 12">
    <name type="scientific">Rhodococcus globerulus</name>
    <dbReference type="NCBI Taxonomy" id="33008"/>
    <lineage>
        <taxon>Bacteria</taxon>
        <taxon>Bacillati</taxon>
        <taxon>Actinomycetota</taxon>
        <taxon>Actinomycetes</taxon>
        <taxon>Mycobacteriales</taxon>
        <taxon>Nocardiaceae</taxon>
        <taxon>Rhodococcus</taxon>
    </lineage>
</organism>
<feature type="transmembrane region" description="Helical" evidence="9">
    <location>
        <begin position="20"/>
        <end position="38"/>
    </location>
</feature>
<feature type="transmembrane region" description="Helical" evidence="9">
    <location>
        <begin position="101"/>
        <end position="122"/>
    </location>
</feature>
<evidence type="ECO:0000256" key="6">
    <source>
        <dbReference type="ARBA" id="ARBA00022777"/>
    </source>
</evidence>
<dbReference type="InterPro" id="IPR036890">
    <property type="entry name" value="HATPase_C_sf"/>
</dbReference>
<evidence type="ECO:0000313" key="11">
    <source>
        <dbReference type="EMBL" id="MDV6269706.1"/>
    </source>
</evidence>
<dbReference type="PANTHER" id="PTHR24421">
    <property type="entry name" value="NITRATE/NITRITE SENSOR PROTEIN NARX-RELATED"/>
    <property type="match status" value="1"/>
</dbReference>